<evidence type="ECO:0000313" key="3">
    <source>
        <dbReference type="Proteomes" id="UP001596072"/>
    </source>
</evidence>
<organism evidence="2 3">
    <name type="scientific">Nocardioides vastitatis</name>
    <dbReference type="NCBI Taxonomy" id="2568655"/>
    <lineage>
        <taxon>Bacteria</taxon>
        <taxon>Bacillati</taxon>
        <taxon>Actinomycetota</taxon>
        <taxon>Actinomycetes</taxon>
        <taxon>Propionibacteriales</taxon>
        <taxon>Nocardioidaceae</taxon>
        <taxon>Nocardioides</taxon>
    </lineage>
</organism>
<dbReference type="RefSeq" id="WP_168798284.1">
    <property type="nucleotide sequence ID" value="NZ_JBHSNS010000008.1"/>
</dbReference>
<dbReference type="InterPro" id="IPR034660">
    <property type="entry name" value="DinB/YfiT-like"/>
</dbReference>
<dbReference type="NCBIfam" id="TIGR03086">
    <property type="entry name" value="TIGR03086 family metal-binding protein"/>
    <property type="match status" value="1"/>
</dbReference>
<name>A0ABW0ZLC2_9ACTN</name>
<dbReference type="Proteomes" id="UP001596072">
    <property type="component" value="Unassembled WGS sequence"/>
</dbReference>
<reference evidence="3" key="1">
    <citation type="journal article" date="2019" name="Int. J. Syst. Evol. Microbiol.">
        <title>The Global Catalogue of Microorganisms (GCM) 10K type strain sequencing project: providing services to taxonomists for standard genome sequencing and annotation.</title>
        <authorList>
            <consortium name="The Broad Institute Genomics Platform"/>
            <consortium name="The Broad Institute Genome Sequencing Center for Infectious Disease"/>
            <person name="Wu L."/>
            <person name="Ma J."/>
        </authorList>
    </citation>
    <scope>NUCLEOTIDE SEQUENCE [LARGE SCALE GENOMIC DNA]</scope>
    <source>
        <strain evidence="3">YIM 94188</strain>
    </source>
</reference>
<dbReference type="Pfam" id="PF11716">
    <property type="entry name" value="MDMPI_N"/>
    <property type="match status" value="1"/>
</dbReference>
<dbReference type="EMBL" id="JBHSNS010000008">
    <property type="protein sequence ID" value="MFC5730369.1"/>
    <property type="molecule type" value="Genomic_DNA"/>
</dbReference>
<protein>
    <submittedName>
        <fullName evidence="2">TIGR03086 family metal-binding protein</fullName>
    </submittedName>
</protein>
<dbReference type="InterPro" id="IPR017517">
    <property type="entry name" value="Maleyloyr_isom"/>
</dbReference>
<accession>A0ABW0ZLC2</accession>
<dbReference type="SUPFAM" id="SSF109854">
    <property type="entry name" value="DinB/YfiT-like putative metalloenzymes"/>
    <property type="match status" value="1"/>
</dbReference>
<proteinExistence type="predicted"/>
<sequence>MTAGPLHTAPDPGVELLERALGYARCALVTVTPAHLCLPTPCTHWRLADLLAHMEDSLDAFSEGATGSIELRSAAPAPAQERIRVLQDKACQVLGAWASATSPLVEVGGRPVPVGTISRLAAIEVAVHGWDVGRTTGYGEPFPDGLAEALMPTAVALALEQHGEFAPPVPVGADARPATRLLALLGRSGC</sequence>
<evidence type="ECO:0000259" key="1">
    <source>
        <dbReference type="Pfam" id="PF11716"/>
    </source>
</evidence>
<dbReference type="InterPro" id="IPR017520">
    <property type="entry name" value="CHP03086"/>
</dbReference>
<dbReference type="Gene3D" id="1.20.120.450">
    <property type="entry name" value="dinb family like domain"/>
    <property type="match status" value="1"/>
</dbReference>
<evidence type="ECO:0000313" key="2">
    <source>
        <dbReference type="EMBL" id="MFC5730369.1"/>
    </source>
</evidence>
<gene>
    <name evidence="2" type="ORF">ACFPQB_15705</name>
</gene>
<feature type="domain" description="Mycothiol-dependent maleylpyruvate isomerase metal-binding" evidence="1">
    <location>
        <begin position="30"/>
        <end position="132"/>
    </location>
</feature>
<keyword evidence="3" id="KW-1185">Reference proteome</keyword>
<dbReference type="NCBIfam" id="TIGR03083">
    <property type="entry name" value="maleylpyruvate isomerase family mycothiol-dependent enzyme"/>
    <property type="match status" value="1"/>
</dbReference>
<dbReference type="InterPro" id="IPR024344">
    <property type="entry name" value="MDMPI_metal-binding"/>
</dbReference>
<comment type="caution">
    <text evidence="2">The sequence shown here is derived from an EMBL/GenBank/DDBJ whole genome shotgun (WGS) entry which is preliminary data.</text>
</comment>